<dbReference type="Proteomes" id="UP000712600">
    <property type="component" value="Unassembled WGS sequence"/>
</dbReference>
<dbReference type="AlphaFoldDB" id="A0A8S9RCX2"/>
<comment type="caution">
    <text evidence="1">The sequence shown here is derived from an EMBL/GenBank/DDBJ whole genome shotgun (WGS) entry which is preliminary data.</text>
</comment>
<dbReference type="EMBL" id="QGKX02000095">
    <property type="protein sequence ID" value="KAF3570724.1"/>
    <property type="molecule type" value="Genomic_DNA"/>
</dbReference>
<protein>
    <submittedName>
        <fullName evidence="1">Uncharacterized protein</fullName>
    </submittedName>
</protein>
<proteinExistence type="predicted"/>
<organism evidence="1 2">
    <name type="scientific">Brassica cretica</name>
    <name type="common">Mustard</name>
    <dbReference type="NCBI Taxonomy" id="69181"/>
    <lineage>
        <taxon>Eukaryota</taxon>
        <taxon>Viridiplantae</taxon>
        <taxon>Streptophyta</taxon>
        <taxon>Embryophyta</taxon>
        <taxon>Tracheophyta</taxon>
        <taxon>Spermatophyta</taxon>
        <taxon>Magnoliopsida</taxon>
        <taxon>eudicotyledons</taxon>
        <taxon>Gunneridae</taxon>
        <taxon>Pentapetalae</taxon>
        <taxon>rosids</taxon>
        <taxon>malvids</taxon>
        <taxon>Brassicales</taxon>
        <taxon>Brassicaceae</taxon>
        <taxon>Brassiceae</taxon>
        <taxon>Brassica</taxon>
    </lineage>
</organism>
<sequence>MTETEPREQELTGGEECRKRKDLSRAFGFETDGLHGREIEMRESRRRPCDACLKEPIMMLLAKGRAHMSACGQTSTIIFSFLFSLSSRLLFVFSDDGDQLFEGLDCEAKEKIARELAKLVFGSQESFVSICLSSFSLKDLWNKRSRDEDINWFPFVEDLSQSW</sequence>
<reference evidence="1" key="1">
    <citation type="submission" date="2019-12" db="EMBL/GenBank/DDBJ databases">
        <title>Genome sequencing and annotation of Brassica cretica.</title>
        <authorList>
            <person name="Studholme D.J."/>
            <person name="Sarris P."/>
        </authorList>
    </citation>
    <scope>NUCLEOTIDE SEQUENCE</scope>
    <source>
        <strain evidence="1">PFS-109/04</strain>
        <tissue evidence="1">Leaf</tissue>
    </source>
</reference>
<evidence type="ECO:0000313" key="2">
    <source>
        <dbReference type="Proteomes" id="UP000712600"/>
    </source>
</evidence>
<name>A0A8S9RCX2_BRACR</name>
<gene>
    <name evidence="1" type="ORF">F2Q69_00061336</name>
</gene>
<evidence type="ECO:0000313" key="1">
    <source>
        <dbReference type="EMBL" id="KAF3570724.1"/>
    </source>
</evidence>
<accession>A0A8S9RCX2</accession>